<accession>A0A1H0ND30</accession>
<feature type="transmembrane region" description="Helical" evidence="1">
    <location>
        <begin position="233"/>
        <end position="257"/>
    </location>
</feature>
<feature type="transmembrane region" description="Helical" evidence="1">
    <location>
        <begin position="126"/>
        <end position="147"/>
    </location>
</feature>
<sequence>MTNMKKSIFNASFEESLNLEDDGFRKLQQEQHDKLARKVINGKPTFSFKMQAFILTLLFPVCFNYLLSVASTELTNNQSNGLHLNPSNYNFLTWQVYLVLLCIWLLFVIVGKYFSQVFILPYRYQFHNFTYMVILYIELDLLILGLLLSNLPFWIVLVIMIIWIILIYFMVSVELRGARKIIYSETNELRKIDKIAKLISMYGMGLLGVAVIIKQLISVFSGKNSNFLENIGILLALLIMNIIMPAVVIFIGTPYFLQAYYKLKYPEEYREWEGKSLEEWYGKKYLKKHKELLEHE</sequence>
<feature type="transmembrane region" description="Helical" evidence="1">
    <location>
        <begin position="153"/>
        <end position="175"/>
    </location>
</feature>
<dbReference type="AlphaFoldDB" id="A0A1H0ND30"/>
<name>A0A1H0ND30_STREI</name>
<dbReference type="Proteomes" id="UP000183816">
    <property type="component" value="Unassembled WGS sequence"/>
</dbReference>
<protein>
    <submittedName>
        <fullName evidence="2">Uncharacterized protein</fullName>
    </submittedName>
</protein>
<evidence type="ECO:0000256" key="1">
    <source>
        <dbReference type="SAM" id="Phobius"/>
    </source>
</evidence>
<gene>
    <name evidence="2" type="ORF">SAMN05216347_10365</name>
</gene>
<organism evidence="2 3">
    <name type="scientific">Streptococcus equinus</name>
    <name type="common">Streptococcus bovis</name>
    <dbReference type="NCBI Taxonomy" id="1335"/>
    <lineage>
        <taxon>Bacteria</taxon>
        <taxon>Bacillati</taxon>
        <taxon>Bacillota</taxon>
        <taxon>Bacilli</taxon>
        <taxon>Lactobacillales</taxon>
        <taxon>Streptococcaceae</taxon>
        <taxon>Streptococcus</taxon>
    </lineage>
</organism>
<feature type="transmembrane region" description="Helical" evidence="1">
    <location>
        <begin position="195"/>
        <end position="213"/>
    </location>
</feature>
<reference evidence="2 3" key="1">
    <citation type="submission" date="2016-10" db="EMBL/GenBank/DDBJ databases">
        <authorList>
            <person name="de Groot N.N."/>
        </authorList>
    </citation>
    <scope>NUCLEOTIDE SEQUENCE [LARGE SCALE GENOMIC DNA]</scope>
    <source>
        <strain evidence="2 3">Sb04</strain>
    </source>
</reference>
<evidence type="ECO:0000313" key="2">
    <source>
        <dbReference type="EMBL" id="SDO90563.1"/>
    </source>
</evidence>
<keyword evidence="1" id="KW-1133">Transmembrane helix</keyword>
<proteinExistence type="predicted"/>
<feature type="transmembrane region" description="Helical" evidence="1">
    <location>
        <begin position="91"/>
        <end position="114"/>
    </location>
</feature>
<evidence type="ECO:0000313" key="3">
    <source>
        <dbReference type="Proteomes" id="UP000183816"/>
    </source>
</evidence>
<feature type="transmembrane region" description="Helical" evidence="1">
    <location>
        <begin position="52"/>
        <end position="71"/>
    </location>
</feature>
<keyword evidence="1" id="KW-0472">Membrane</keyword>
<dbReference type="EMBL" id="FNJK01000003">
    <property type="protein sequence ID" value="SDO90563.1"/>
    <property type="molecule type" value="Genomic_DNA"/>
</dbReference>
<keyword evidence="1" id="KW-0812">Transmembrane</keyword>